<organism evidence="2 3">
    <name type="scientific">Zalophus californianus</name>
    <name type="common">California sealion</name>
    <dbReference type="NCBI Taxonomy" id="9704"/>
    <lineage>
        <taxon>Eukaryota</taxon>
        <taxon>Metazoa</taxon>
        <taxon>Chordata</taxon>
        <taxon>Craniata</taxon>
        <taxon>Vertebrata</taxon>
        <taxon>Euteleostomi</taxon>
        <taxon>Mammalia</taxon>
        <taxon>Eutheria</taxon>
        <taxon>Laurasiatheria</taxon>
        <taxon>Carnivora</taxon>
        <taxon>Caniformia</taxon>
        <taxon>Pinnipedia</taxon>
        <taxon>Otariidae</taxon>
        <taxon>Zalophus</taxon>
    </lineage>
</organism>
<evidence type="ECO:0000313" key="3">
    <source>
        <dbReference type="RefSeq" id="XP_035583755.1"/>
    </source>
</evidence>
<gene>
    <name evidence="3" type="primary">LOC113908607</name>
</gene>
<dbReference type="KEGG" id="zca:113908607"/>
<reference evidence="3" key="1">
    <citation type="submission" date="2025-08" db="UniProtKB">
        <authorList>
            <consortium name="RefSeq"/>
        </authorList>
    </citation>
    <scope>IDENTIFICATION</scope>
    <source>
        <tissue evidence="3">Blood</tissue>
    </source>
</reference>
<evidence type="ECO:0000256" key="1">
    <source>
        <dbReference type="SAM" id="MobiDB-lite"/>
    </source>
</evidence>
<proteinExistence type="predicted"/>
<feature type="region of interest" description="Disordered" evidence="1">
    <location>
        <begin position="52"/>
        <end position="80"/>
    </location>
</feature>
<sequence length="253" mass="27554">MIGRWPADEEERPARTPPDEQNLTGAAWSGRGQRGLLWAEASLLRLQRLSTRASPGSKGWAPGVKNRRRVPSVPSASPASFPPCWLSDAGTPGPCPPAPARRPVPTITTVTALAPGSERLPSSCGKPSRAQRQRKSKSSHPTMLPAIAQHLSDAKCMQVTRHLGQMQVLTMQVASAIFCLTSSRSQWFLPGHHEGTARPCCREAEQRSPRGGQGDTSKWHSASSCCRFTAWPSGKIQPLHGVNWAPRRWILNV</sequence>
<evidence type="ECO:0000313" key="2">
    <source>
        <dbReference type="Proteomes" id="UP000515165"/>
    </source>
</evidence>
<feature type="region of interest" description="Disordered" evidence="1">
    <location>
        <begin position="115"/>
        <end position="142"/>
    </location>
</feature>
<keyword evidence="2" id="KW-1185">Reference proteome</keyword>
<name>A0A6P9F968_ZALCA</name>
<feature type="compositionally biased region" description="Basic residues" evidence="1">
    <location>
        <begin position="129"/>
        <end position="138"/>
    </location>
</feature>
<dbReference type="RefSeq" id="XP_035583755.1">
    <property type="nucleotide sequence ID" value="XM_035727862.1"/>
</dbReference>
<dbReference type="Proteomes" id="UP000515165">
    <property type="component" value="Chromosome 6"/>
</dbReference>
<protein>
    <submittedName>
        <fullName evidence="3">Uncharacterized protein LOC113908607 isoform X1</fullName>
    </submittedName>
</protein>
<dbReference type="AlphaFoldDB" id="A0A6P9F968"/>
<feature type="compositionally biased region" description="Low complexity" evidence="1">
    <location>
        <begin position="71"/>
        <end position="80"/>
    </location>
</feature>
<accession>A0A6P9F968</accession>
<dbReference type="GeneID" id="113908607"/>
<feature type="region of interest" description="Disordered" evidence="1">
    <location>
        <begin position="1"/>
        <end position="28"/>
    </location>
</feature>